<dbReference type="Proteomes" id="UP000887567">
    <property type="component" value="Unplaced"/>
</dbReference>
<dbReference type="OrthoDB" id="419711at2759"/>
<dbReference type="InterPro" id="IPR049352">
    <property type="entry name" value="Rost"/>
</dbReference>
<proteinExistence type="predicted"/>
<evidence type="ECO:0000313" key="3">
    <source>
        <dbReference type="Proteomes" id="UP000887567"/>
    </source>
</evidence>
<keyword evidence="1" id="KW-1133">Transmembrane helix</keyword>
<dbReference type="OMA" id="NGRWFIY"/>
<keyword evidence="3" id="KW-1185">Reference proteome</keyword>
<dbReference type="RefSeq" id="XP_020907199.1">
    <property type="nucleotide sequence ID" value="XM_021051540.2"/>
</dbReference>
<feature type="transmembrane region" description="Helical" evidence="1">
    <location>
        <begin position="126"/>
        <end position="145"/>
    </location>
</feature>
<keyword evidence="1" id="KW-0812">Transmembrane</keyword>
<feature type="transmembrane region" description="Helical" evidence="1">
    <location>
        <begin position="188"/>
        <end position="207"/>
    </location>
</feature>
<dbReference type="PANTHER" id="PTHR12242:SF49">
    <property type="entry name" value="HEADBUTT, ISOFORM E"/>
    <property type="match status" value="1"/>
</dbReference>
<dbReference type="Pfam" id="PF21534">
    <property type="entry name" value="Rost"/>
    <property type="match status" value="1"/>
</dbReference>
<dbReference type="GO" id="GO:0016020">
    <property type="term" value="C:membrane"/>
    <property type="evidence" value="ECO:0007669"/>
    <property type="project" value="TreeGrafter"/>
</dbReference>
<evidence type="ECO:0000313" key="2">
    <source>
        <dbReference type="EnsemblMetazoa" id="XP_020907199.1"/>
    </source>
</evidence>
<feature type="transmembrane region" description="Helical" evidence="1">
    <location>
        <begin position="69"/>
        <end position="88"/>
    </location>
</feature>
<keyword evidence="1" id="KW-0472">Membrane</keyword>
<protein>
    <recommendedName>
        <fullName evidence="4">Protein rolling stone</fullName>
    </recommendedName>
</protein>
<sequence>MALRDEFRISMFKLNHDKARDFAESPWMPWYLLAVLRLIFAAYCTGWIIASGFFKVNGGAKWFIFLTNWGYFFVSSVLILASVVTLWYHCKGKNQVDLPTEMKAPSDPERENTGYIFPPRWHHKTLWVLYSIGANIGIAITILYWSLLAANYTGAELGLDISTHALNSVFMVLDILLSSMPVRIFHMVYPMAFSIVYMIFTIIFWAAEGTNPVNHKRYIYSVLDYSNNPGLAVGLCLGLIFVGVPLIQLFIYGLYRLREFVVGKLKS</sequence>
<dbReference type="AlphaFoldDB" id="A0A913XNH2"/>
<feature type="transmembrane region" description="Helical" evidence="1">
    <location>
        <begin position="30"/>
        <end position="49"/>
    </location>
</feature>
<feature type="transmembrane region" description="Helical" evidence="1">
    <location>
        <begin position="231"/>
        <end position="255"/>
    </location>
</feature>
<organism evidence="2 3">
    <name type="scientific">Exaiptasia diaphana</name>
    <name type="common">Tropical sea anemone</name>
    <name type="synonym">Aiptasia pulchella</name>
    <dbReference type="NCBI Taxonomy" id="2652724"/>
    <lineage>
        <taxon>Eukaryota</taxon>
        <taxon>Metazoa</taxon>
        <taxon>Cnidaria</taxon>
        <taxon>Anthozoa</taxon>
        <taxon>Hexacorallia</taxon>
        <taxon>Actiniaria</taxon>
        <taxon>Aiptasiidae</taxon>
        <taxon>Exaiptasia</taxon>
    </lineage>
</organism>
<reference evidence="2" key="1">
    <citation type="submission" date="2022-11" db="UniProtKB">
        <authorList>
            <consortium name="EnsemblMetazoa"/>
        </authorList>
    </citation>
    <scope>IDENTIFICATION</scope>
</reference>
<dbReference type="EnsemblMetazoa" id="XM_021051540.2">
    <property type="protein sequence ID" value="XP_020907199.1"/>
    <property type="gene ID" value="LOC110245280"/>
</dbReference>
<dbReference type="GeneID" id="110245280"/>
<evidence type="ECO:0000256" key="1">
    <source>
        <dbReference type="SAM" id="Phobius"/>
    </source>
</evidence>
<name>A0A913XNH2_EXADI</name>
<dbReference type="KEGG" id="epa:110245280"/>
<dbReference type="PANTHER" id="PTHR12242">
    <property type="entry name" value="OS02G0130600 PROTEIN-RELATED"/>
    <property type="match status" value="1"/>
</dbReference>
<evidence type="ECO:0008006" key="4">
    <source>
        <dbReference type="Google" id="ProtNLM"/>
    </source>
</evidence>
<accession>A0A913XNH2</accession>